<evidence type="ECO:0000313" key="1">
    <source>
        <dbReference type="EMBL" id="NWF45801.1"/>
    </source>
</evidence>
<dbReference type="EMBL" id="VYGV01000007">
    <property type="protein sequence ID" value="NWF45801.1"/>
    <property type="molecule type" value="Genomic_DNA"/>
</dbReference>
<dbReference type="Pfam" id="PF06080">
    <property type="entry name" value="DUF938"/>
    <property type="match status" value="1"/>
</dbReference>
<dbReference type="PANTHER" id="PTHR20974">
    <property type="entry name" value="UPF0585 PROTEIN CG18661"/>
    <property type="match status" value="1"/>
</dbReference>
<comment type="caution">
    <text evidence="1">The sequence shown here is derived from an EMBL/GenBank/DDBJ whole genome shotgun (WGS) entry which is preliminary data.</text>
</comment>
<dbReference type="PANTHER" id="PTHR20974:SF0">
    <property type="entry name" value="UPF0585 PROTEIN CG18661"/>
    <property type="match status" value="1"/>
</dbReference>
<accession>A0A7Y8GVS9</accession>
<dbReference type="RefSeq" id="WP_177135686.1">
    <property type="nucleotide sequence ID" value="NZ_VYGV01000007.1"/>
</dbReference>
<dbReference type="InterPro" id="IPR029063">
    <property type="entry name" value="SAM-dependent_MTases_sf"/>
</dbReference>
<dbReference type="Proteomes" id="UP000545507">
    <property type="component" value="Unassembled WGS sequence"/>
</dbReference>
<dbReference type="SUPFAM" id="SSF53335">
    <property type="entry name" value="S-adenosyl-L-methionine-dependent methyltransferases"/>
    <property type="match status" value="1"/>
</dbReference>
<protein>
    <submittedName>
        <fullName evidence="1">DUF938 domain-containing protein</fullName>
    </submittedName>
</protein>
<keyword evidence="2" id="KW-1185">Reference proteome</keyword>
<sequence length="210" mass="22995">MATLPFSPAADRNKQPILEALRELLPARGRALEIASGTGQHAAWLGAGLPGWEWQPTEANSTALPTIAAWVRQAGASNVRPPCLLDVMEPQWPSDEETLASAFARPFDAIFCANMLHISPWTACKALMQGARRHLAADSGLLLIYGPFLEHGVPTSPGNRDFDASLRTQNPVWGLRQREAVEEEATRCGLRLRQRLAMPANNLLLVFGFH</sequence>
<organism evidence="1 2">
    <name type="scientific">Hydrogenophaga aromaticivorans</name>
    <dbReference type="NCBI Taxonomy" id="2610898"/>
    <lineage>
        <taxon>Bacteria</taxon>
        <taxon>Pseudomonadati</taxon>
        <taxon>Pseudomonadota</taxon>
        <taxon>Betaproteobacteria</taxon>
        <taxon>Burkholderiales</taxon>
        <taxon>Comamonadaceae</taxon>
        <taxon>Hydrogenophaga</taxon>
    </lineage>
</organism>
<name>A0A7Y8GVS9_9BURK</name>
<evidence type="ECO:0000313" key="2">
    <source>
        <dbReference type="Proteomes" id="UP000545507"/>
    </source>
</evidence>
<reference evidence="1 2" key="1">
    <citation type="submission" date="2019-09" db="EMBL/GenBank/DDBJ databases">
        <title>Hydrogenophaga aromatica sp. nov., isolated from a para-xylene-degrading enrichment culture.</title>
        <authorList>
            <person name="Tancsics A."/>
            <person name="Banerjee S."/>
        </authorList>
    </citation>
    <scope>NUCLEOTIDE SEQUENCE [LARGE SCALE GENOMIC DNA]</scope>
    <source>
        <strain evidence="1 2">D2P1</strain>
    </source>
</reference>
<proteinExistence type="predicted"/>
<dbReference type="AlphaFoldDB" id="A0A7Y8GVS9"/>
<gene>
    <name evidence="1" type="ORF">F3K02_11150</name>
</gene>
<dbReference type="Gene3D" id="3.40.50.150">
    <property type="entry name" value="Vaccinia Virus protein VP39"/>
    <property type="match status" value="1"/>
</dbReference>
<dbReference type="InterPro" id="IPR010342">
    <property type="entry name" value="DUF938"/>
</dbReference>